<proteinExistence type="inferred from homology"/>
<evidence type="ECO:0000256" key="1">
    <source>
        <dbReference type="ARBA" id="ARBA00008779"/>
    </source>
</evidence>
<keyword evidence="2" id="KW-0479">Metal-binding</keyword>
<dbReference type="GO" id="GO:0046872">
    <property type="term" value="F:metal ion binding"/>
    <property type="evidence" value="ECO:0007669"/>
    <property type="project" value="UniProtKB-KW"/>
</dbReference>
<name>A0A3D8LDI3_9BACT</name>
<evidence type="ECO:0000256" key="3">
    <source>
        <dbReference type="ARBA" id="ARBA00022801"/>
    </source>
</evidence>
<keyword evidence="8" id="KW-1185">Reference proteome</keyword>
<dbReference type="Gene3D" id="3.40.720.10">
    <property type="entry name" value="Alkaline Phosphatase, subunit A"/>
    <property type="match status" value="1"/>
</dbReference>
<dbReference type="SUPFAM" id="SSF53649">
    <property type="entry name" value="Alkaline phosphatase-like"/>
    <property type="match status" value="1"/>
</dbReference>
<protein>
    <submittedName>
        <fullName evidence="7">Sulfatase</fullName>
    </submittedName>
</protein>
<evidence type="ECO:0000256" key="2">
    <source>
        <dbReference type="ARBA" id="ARBA00022723"/>
    </source>
</evidence>
<dbReference type="PROSITE" id="PS00523">
    <property type="entry name" value="SULFATASE_1"/>
    <property type="match status" value="1"/>
</dbReference>
<comment type="similarity">
    <text evidence="1">Belongs to the sulfatase family.</text>
</comment>
<dbReference type="EMBL" id="QRGR01000008">
    <property type="protein sequence ID" value="RDV15465.1"/>
    <property type="molecule type" value="Genomic_DNA"/>
</dbReference>
<dbReference type="AlphaFoldDB" id="A0A3D8LDI3"/>
<dbReference type="InterPro" id="IPR000917">
    <property type="entry name" value="Sulfatase_N"/>
</dbReference>
<reference evidence="8" key="1">
    <citation type="submission" date="2018-08" db="EMBL/GenBank/DDBJ databases">
        <authorList>
            <person name="Liu Z.-W."/>
            <person name="Du Z.-J."/>
        </authorList>
    </citation>
    <scope>NUCLEOTIDE SEQUENCE [LARGE SCALE GENOMIC DNA]</scope>
    <source>
        <strain evidence="8">H4X</strain>
    </source>
</reference>
<dbReference type="InterPro" id="IPR017850">
    <property type="entry name" value="Alkaline_phosphatase_core_sf"/>
</dbReference>
<gene>
    <name evidence="7" type="ORF">DXT99_08190</name>
</gene>
<feature type="chain" id="PRO_5017721670" evidence="5">
    <location>
        <begin position="19"/>
        <end position="564"/>
    </location>
</feature>
<evidence type="ECO:0000313" key="8">
    <source>
        <dbReference type="Proteomes" id="UP000256708"/>
    </source>
</evidence>
<keyword evidence="4" id="KW-0106">Calcium</keyword>
<dbReference type="CDD" id="cd16027">
    <property type="entry name" value="SGSH"/>
    <property type="match status" value="1"/>
</dbReference>
<evidence type="ECO:0000256" key="5">
    <source>
        <dbReference type="SAM" id="SignalP"/>
    </source>
</evidence>
<dbReference type="PANTHER" id="PTHR42693:SF53">
    <property type="entry name" value="ENDO-4-O-SULFATASE"/>
    <property type="match status" value="1"/>
</dbReference>
<sequence>MRKLIYLILVLVVLQVNAQNSNGKKPNIVWITCEDISPYIGVYGEKAVRTPNIDQLAKEGVKYEHAYTTAGVCAPSRSAIITGMYQTSIGTQHMRTQAIDPKYMGEGVPNYSAVIPEYVKAFPEYLRASGYYTTNNEKQDYQFDAPVTVWDENGPAASYRNRPTGKPFFSIFNIFITHESNLFKKDSLMVEPAKVTVPPYYEDTEQTRIDIARQLTHIQIMDRQVGEIVRMLKEDGLYDNTIIFFYSDHGGALPWMKREILDRGLHIPLIVRMPGGQETGTISTDMISGVDFAPTVLSLAGVKVPSYMQGQAFLGEQKAGKPRQYIYAARDRMDEKYDRVRAVRDKRFEYIYNYMPEKSYYQDLDFRYGIPMMKEMLALRDAGKLNPNALAWFKSTKEVEELYDTEKDPHQLYNLATEPQYKTKLEELRTAFRKWEKEVGDMSAVPEREMVYGWWGGKEKAPATATPQIRASSKGARISCDTKGASIGYRIIKAGEKGEALKHTVQTWDSGFIRAPDNNGRRVEAAPVWQVYTGERLKLNRGDKLMVNAMRIGYEPAMAEYVHP</sequence>
<dbReference type="GO" id="GO:0004065">
    <property type="term" value="F:arylsulfatase activity"/>
    <property type="evidence" value="ECO:0007669"/>
    <property type="project" value="TreeGrafter"/>
</dbReference>
<feature type="domain" description="Sulfatase N-terminal" evidence="6">
    <location>
        <begin position="26"/>
        <end position="302"/>
    </location>
</feature>
<evidence type="ECO:0000313" key="7">
    <source>
        <dbReference type="EMBL" id="RDV15465.1"/>
    </source>
</evidence>
<comment type="caution">
    <text evidence="7">The sequence shown here is derived from an EMBL/GenBank/DDBJ whole genome shotgun (WGS) entry which is preliminary data.</text>
</comment>
<organism evidence="7 8">
    <name type="scientific">Pontibacter diazotrophicus</name>
    <dbReference type="NCBI Taxonomy" id="1400979"/>
    <lineage>
        <taxon>Bacteria</taxon>
        <taxon>Pseudomonadati</taxon>
        <taxon>Bacteroidota</taxon>
        <taxon>Cytophagia</taxon>
        <taxon>Cytophagales</taxon>
        <taxon>Hymenobacteraceae</taxon>
        <taxon>Pontibacter</taxon>
    </lineage>
</organism>
<evidence type="ECO:0000259" key="6">
    <source>
        <dbReference type="Pfam" id="PF00884"/>
    </source>
</evidence>
<dbReference type="InterPro" id="IPR024607">
    <property type="entry name" value="Sulfatase_CS"/>
</dbReference>
<dbReference type="Proteomes" id="UP000256708">
    <property type="component" value="Unassembled WGS sequence"/>
</dbReference>
<keyword evidence="5" id="KW-0732">Signal</keyword>
<accession>A0A3D8LDI3</accession>
<dbReference type="OrthoDB" id="976866at2"/>
<dbReference type="PANTHER" id="PTHR42693">
    <property type="entry name" value="ARYLSULFATASE FAMILY MEMBER"/>
    <property type="match status" value="1"/>
</dbReference>
<evidence type="ECO:0000256" key="4">
    <source>
        <dbReference type="ARBA" id="ARBA00022837"/>
    </source>
</evidence>
<dbReference type="Pfam" id="PF00884">
    <property type="entry name" value="Sulfatase"/>
    <property type="match status" value="1"/>
</dbReference>
<keyword evidence="3" id="KW-0378">Hydrolase</keyword>
<dbReference type="InterPro" id="IPR050738">
    <property type="entry name" value="Sulfatase"/>
</dbReference>
<feature type="signal peptide" evidence="5">
    <location>
        <begin position="1"/>
        <end position="18"/>
    </location>
</feature>
<dbReference type="RefSeq" id="WP_115565060.1">
    <property type="nucleotide sequence ID" value="NZ_QRGR01000008.1"/>
</dbReference>